<organism evidence="1 2">
    <name type="scientific">Eumeta variegata</name>
    <name type="common">Bagworm moth</name>
    <name type="synonym">Eumeta japonica</name>
    <dbReference type="NCBI Taxonomy" id="151549"/>
    <lineage>
        <taxon>Eukaryota</taxon>
        <taxon>Metazoa</taxon>
        <taxon>Ecdysozoa</taxon>
        <taxon>Arthropoda</taxon>
        <taxon>Hexapoda</taxon>
        <taxon>Insecta</taxon>
        <taxon>Pterygota</taxon>
        <taxon>Neoptera</taxon>
        <taxon>Endopterygota</taxon>
        <taxon>Lepidoptera</taxon>
        <taxon>Glossata</taxon>
        <taxon>Ditrysia</taxon>
        <taxon>Tineoidea</taxon>
        <taxon>Psychidae</taxon>
        <taxon>Oiketicinae</taxon>
        <taxon>Eumeta</taxon>
    </lineage>
</organism>
<evidence type="ECO:0000313" key="1">
    <source>
        <dbReference type="EMBL" id="GBP03494.1"/>
    </source>
</evidence>
<dbReference type="Proteomes" id="UP000299102">
    <property type="component" value="Unassembled WGS sequence"/>
</dbReference>
<protein>
    <submittedName>
        <fullName evidence="1">Uncharacterized protein</fullName>
    </submittedName>
</protein>
<keyword evidence="2" id="KW-1185">Reference proteome</keyword>
<comment type="caution">
    <text evidence="1">The sequence shown here is derived from an EMBL/GenBank/DDBJ whole genome shotgun (WGS) entry which is preliminary data.</text>
</comment>
<proteinExistence type="predicted"/>
<dbReference type="EMBL" id="BGZK01003662">
    <property type="protein sequence ID" value="GBP03494.1"/>
    <property type="molecule type" value="Genomic_DNA"/>
</dbReference>
<evidence type="ECO:0000313" key="2">
    <source>
        <dbReference type="Proteomes" id="UP000299102"/>
    </source>
</evidence>
<accession>A0A4C1SNE1</accession>
<sequence>MKQYSPSFPINKSISYYKLSKSLRASELLPDRLSKETAPVIKDITINVLTYKLFITIDRSRSLISLPPIDHATSAATVSEWTGTRRPTDRLTDTERRFGISLCTCRDVTNGYRKE</sequence>
<gene>
    <name evidence="1" type="ORF">EVAR_21776_1</name>
</gene>
<name>A0A4C1SNE1_EUMVA</name>
<reference evidence="1 2" key="1">
    <citation type="journal article" date="2019" name="Commun. Biol.">
        <title>The bagworm genome reveals a unique fibroin gene that provides high tensile strength.</title>
        <authorList>
            <person name="Kono N."/>
            <person name="Nakamura H."/>
            <person name="Ohtoshi R."/>
            <person name="Tomita M."/>
            <person name="Numata K."/>
            <person name="Arakawa K."/>
        </authorList>
    </citation>
    <scope>NUCLEOTIDE SEQUENCE [LARGE SCALE GENOMIC DNA]</scope>
</reference>
<dbReference type="AlphaFoldDB" id="A0A4C1SNE1"/>